<dbReference type="Proteomes" id="UP001208570">
    <property type="component" value="Unassembled WGS sequence"/>
</dbReference>
<sequence>LYWLLIVTGLCRVVSYRVVDIGELLELLQLSILESNTAPELLRLLMHASDTTRELLELLEASLCGSNTAPGELLDYLVPDVKPAPKLPQLPQPYLVCIQI</sequence>
<evidence type="ECO:0000313" key="2">
    <source>
        <dbReference type="EMBL" id="KAK2155946.1"/>
    </source>
</evidence>
<name>A0AAD9JNF1_9ANNE</name>
<gene>
    <name evidence="2" type="ORF">LSH36_226g04001</name>
</gene>
<feature type="signal peptide" evidence="1">
    <location>
        <begin position="1"/>
        <end position="16"/>
    </location>
</feature>
<protein>
    <submittedName>
        <fullName evidence="2">Uncharacterized protein</fullName>
    </submittedName>
</protein>
<keyword evidence="3" id="KW-1185">Reference proteome</keyword>
<accession>A0AAD9JNF1</accession>
<dbReference type="AlphaFoldDB" id="A0AAD9JNF1"/>
<organism evidence="2 3">
    <name type="scientific">Paralvinella palmiformis</name>
    <dbReference type="NCBI Taxonomy" id="53620"/>
    <lineage>
        <taxon>Eukaryota</taxon>
        <taxon>Metazoa</taxon>
        <taxon>Spiralia</taxon>
        <taxon>Lophotrochozoa</taxon>
        <taxon>Annelida</taxon>
        <taxon>Polychaeta</taxon>
        <taxon>Sedentaria</taxon>
        <taxon>Canalipalpata</taxon>
        <taxon>Terebellida</taxon>
        <taxon>Terebelliformia</taxon>
        <taxon>Alvinellidae</taxon>
        <taxon>Paralvinella</taxon>
    </lineage>
</organism>
<dbReference type="EMBL" id="JAODUP010000226">
    <property type="protein sequence ID" value="KAK2155946.1"/>
    <property type="molecule type" value="Genomic_DNA"/>
</dbReference>
<proteinExistence type="predicted"/>
<evidence type="ECO:0000256" key="1">
    <source>
        <dbReference type="SAM" id="SignalP"/>
    </source>
</evidence>
<comment type="caution">
    <text evidence="2">The sequence shown here is derived from an EMBL/GenBank/DDBJ whole genome shotgun (WGS) entry which is preliminary data.</text>
</comment>
<evidence type="ECO:0000313" key="3">
    <source>
        <dbReference type="Proteomes" id="UP001208570"/>
    </source>
</evidence>
<feature type="non-terminal residue" evidence="2">
    <location>
        <position position="1"/>
    </location>
</feature>
<reference evidence="2" key="1">
    <citation type="journal article" date="2023" name="Mol. Biol. Evol.">
        <title>Third-Generation Sequencing Reveals the Adaptive Role of the Epigenome in Three Deep-Sea Polychaetes.</title>
        <authorList>
            <person name="Perez M."/>
            <person name="Aroh O."/>
            <person name="Sun Y."/>
            <person name="Lan Y."/>
            <person name="Juniper S.K."/>
            <person name="Young C.R."/>
            <person name="Angers B."/>
            <person name="Qian P.Y."/>
        </authorList>
    </citation>
    <scope>NUCLEOTIDE SEQUENCE</scope>
    <source>
        <strain evidence="2">P08H-3</strain>
    </source>
</reference>
<keyword evidence="1" id="KW-0732">Signal</keyword>
<feature type="chain" id="PRO_5042233998" evidence="1">
    <location>
        <begin position="17"/>
        <end position="100"/>
    </location>
</feature>